<dbReference type="GO" id="GO:0008360">
    <property type="term" value="P:regulation of cell shape"/>
    <property type="evidence" value="ECO:0007669"/>
    <property type="project" value="UniProtKB-KW"/>
</dbReference>
<evidence type="ECO:0000256" key="2">
    <source>
        <dbReference type="ARBA" id="ARBA00004752"/>
    </source>
</evidence>
<dbReference type="GO" id="GO:0071555">
    <property type="term" value="P:cell wall organization"/>
    <property type="evidence" value="ECO:0007669"/>
    <property type="project" value="UniProtKB-KW"/>
</dbReference>
<dbReference type="Pfam" id="PF07943">
    <property type="entry name" value="PBP5_C"/>
    <property type="match status" value="1"/>
</dbReference>
<evidence type="ECO:0000256" key="8">
    <source>
        <dbReference type="ARBA" id="ARBA00022801"/>
    </source>
</evidence>
<comment type="caution">
    <text evidence="18">The sequence shown here is derived from an EMBL/GenBank/DDBJ whole genome shotgun (WGS) entry which is preliminary data.</text>
</comment>
<protein>
    <recommendedName>
        <fullName evidence="4">serine-type D-Ala-D-Ala carboxypeptidase</fullName>
        <ecNumber evidence="4">3.4.16.4</ecNumber>
    </recommendedName>
</protein>
<dbReference type="AlphaFoldDB" id="A0A9D1IEF2"/>
<accession>A0A9D1IEF2</accession>
<dbReference type="InterPro" id="IPR018044">
    <property type="entry name" value="Peptidase_S11"/>
</dbReference>
<dbReference type="EMBL" id="DVMU01000184">
    <property type="protein sequence ID" value="HIU34522.1"/>
    <property type="molecule type" value="Genomic_DNA"/>
</dbReference>
<evidence type="ECO:0000256" key="11">
    <source>
        <dbReference type="ARBA" id="ARBA00023316"/>
    </source>
</evidence>
<dbReference type="SMART" id="SM00936">
    <property type="entry name" value="PBP5_C"/>
    <property type="match status" value="1"/>
</dbReference>
<evidence type="ECO:0000256" key="16">
    <source>
        <dbReference type="SAM" id="SignalP"/>
    </source>
</evidence>
<keyword evidence="11" id="KW-0961">Cell wall biogenesis/degradation</keyword>
<comment type="similarity">
    <text evidence="3 15">Belongs to the peptidase S11 family.</text>
</comment>
<evidence type="ECO:0000256" key="13">
    <source>
        <dbReference type="PIRSR" id="PIRSR618044-1"/>
    </source>
</evidence>
<evidence type="ECO:0000256" key="9">
    <source>
        <dbReference type="ARBA" id="ARBA00022960"/>
    </source>
</evidence>
<evidence type="ECO:0000313" key="18">
    <source>
        <dbReference type="EMBL" id="HIU34522.1"/>
    </source>
</evidence>
<dbReference type="Gene3D" id="2.60.410.10">
    <property type="entry name" value="D-Ala-D-Ala carboxypeptidase, C-terminal domain"/>
    <property type="match status" value="1"/>
</dbReference>
<keyword evidence="5 18" id="KW-0121">Carboxypeptidase</keyword>
<reference evidence="18" key="2">
    <citation type="journal article" date="2021" name="PeerJ">
        <title>Extensive microbial diversity within the chicken gut microbiome revealed by metagenomics and culture.</title>
        <authorList>
            <person name="Gilroy R."/>
            <person name="Ravi A."/>
            <person name="Getino M."/>
            <person name="Pursley I."/>
            <person name="Horton D.L."/>
            <person name="Alikhan N.F."/>
            <person name="Baker D."/>
            <person name="Gharbi K."/>
            <person name="Hall N."/>
            <person name="Watson M."/>
            <person name="Adriaenssens E.M."/>
            <person name="Foster-Nyarko E."/>
            <person name="Jarju S."/>
            <person name="Secka A."/>
            <person name="Antonio M."/>
            <person name="Oren A."/>
            <person name="Chaudhuri R.R."/>
            <person name="La Ragione R."/>
            <person name="Hildebrand F."/>
            <person name="Pallen M.J."/>
        </authorList>
    </citation>
    <scope>NUCLEOTIDE SEQUENCE</scope>
    <source>
        <strain evidence="18">ChiHcec3-11533</strain>
    </source>
</reference>
<comment type="pathway">
    <text evidence="2">Cell wall biogenesis; peptidoglycan biosynthesis.</text>
</comment>
<dbReference type="EC" id="3.4.16.4" evidence="4"/>
<evidence type="ECO:0000256" key="14">
    <source>
        <dbReference type="PIRSR" id="PIRSR618044-2"/>
    </source>
</evidence>
<evidence type="ECO:0000256" key="3">
    <source>
        <dbReference type="ARBA" id="ARBA00007164"/>
    </source>
</evidence>
<dbReference type="GO" id="GO:0006508">
    <property type="term" value="P:proteolysis"/>
    <property type="evidence" value="ECO:0007669"/>
    <property type="project" value="UniProtKB-KW"/>
</dbReference>
<feature type="active site" description="Proton acceptor" evidence="13">
    <location>
        <position position="92"/>
    </location>
</feature>
<keyword evidence="9" id="KW-0133">Cell shape</keyword>
<keyword evidence="6" id="KW-0645">Protease</keyword>
<evidence type="ECO:0000256" key="4">
    <source>
        <dbReference type="ARBA" id="ARBA00012448"/>
    </source>
</evidence>
<keyword evidence="10" id="KW-0573">Peptidoglycan synthesis</keyword>
<name>A0A9D1IEF2_9FIRM</name>
<dbReference type="Gene3D" id="3.40.710.10">
    <property type="entry name" value="DD-peptidase/beta-lactamase superfamily"/>
    <property type="match status" value="1"/>
</dbReference>
<feature type="active site" description="Acyl-ester intermediate" evidence="13">
    <location>
        <position position="89"/>
    </location>
</feature>
<keyword evidence="8" id="KW-0378">Hydrolase</keyword>
<dbReference type="InterPro" id="IPR001967">
    <property type="entry name" value="Peptidase_S11_N"/>
</dbReference>
<comment type="catalytic activity">
    <reaction evidence="12">
        <text>Preferential cleavage: (Ac)2-L-Lys-D-Ala-|-D-Ala. Also transpeptidation of peptidyl-alanyl moieties that are N-acyl substituents of D-alanine.</text>
        <dbReference type="EC" id="3.4.16.4"/>
    </reaction>
</comment>
<gene>
    <name evidence="18" type="ORF">IAB02_08165</name>
</gene>
<evidence type="ECO:0000256" key="12">
    <source>
        <dbReference type="ARBA" id="ARBA00034000"/>
    </source>
</evidence>
<dbReference type="InterPro" id="IPR015956">
    <property type="entry name" value="Peniciliin-bd_prot_C_sf"/>
</dbReference>
<evidence type="ECO:0000313" key="19">
    <source>
        <dbReference type="Proteomes" id="UP000824072"/>
    </source>
</evidence>
<keyword evidence="7 16" id="KW-0732">Signal</keyword>
<dbReference type="Pfam" id="PF00768">
    <property type="entry name" value="Peptidase_S11"/>
    <property type="match status" value="1"/>
</dbReference>
<evidence type="ECO:0000256" key="5">
    <source>
        <dbReference type="ARBA" id="ARBA00022645"/>
    </source>
</evidence>
<feature type="domain" description="Peptidase S11 D-Ala-D-Ala carboxypeptidase A C-terminal" evidence="17">
    <location>
        <begin position="305"/>
        <end position="396"/>
    </location>
</feature>
<dbReference type="PANTHER" id="PTHR21581">
    <property type="entry name" value="D-ALANYL-D-ALANINE CARBOXYPEPTIDASE"/>
    <property type="match status" value="1"/>
</dbReference>
<dbReference type="InterPro" id="IPR012907">
    <property type="entry name" value="Peptidase_S11_C"/>
</dbReference>
<evidence type="ECO:0000259" key="17">
    <source>
        <dbReference type="SMART" id="SM00936"/>
    </source>
</evidence>
<feature type="signal peptide" evidence="16">
    <location>
        <begin position="1"/>
        <end position="24"/>
    </location>
</feature>
<dbReference type="InterPro" id="IPR037167">
    <property type="entry name" value="Peptidase_S11_C_sf"/>
</dbReference>
<evidence type="ECO:0000256" key="6">
    <source>
        <dbReference type="ARBA" id="ARBA00022670"/>
    </source>
</evidence>
<comment type="function">
    <text evidence="1">Removes C-terminal D-alanyl residues from sugar-peptide cell wall precursors.</text>
</comment>
<feature type="active site" evidence="13">
    <location>
        <position position="149"/>
    </location>
</feature>
<evidence type="ECO:0000256" key="1">
    <source>
        <dbReference type="ARBA" id="ARBA00003217"/>
    </source>
</evidence>
<evidence type="ECO:0000256" key="10">
    <source>
        <dbReference type="ARBA" id="ARBA00022984"/>
    </source>
</evidence>
<proteinExistence type="inferred from homology"/>
<dbReference type="PRINTS" id="PR00725">
    <property type="entry name" value="DADACBPTASE1"/>
</dbReference>
<dbReference type="Proteomes" id="UP000824072">
    <property type="component" value="Unassembled WGS sequence"/>
</dbReference>
<dbReference type="GO" id="GO:0009252">
    <property type="term" value="P:peptidoglycan biosynthetic process"/>
    <property type="evidence" value="ECO:0007669"/>
    <property type="project" value="UniProtKB-KW"/>
</dbReference>
<evidence type="ECO:0000256" key="15">
    <source>
        <dbReference type="RuleBase" id="RU004016"/>
    </source>
</evidence>
<organism evidence="18 19">
    <name type="scientific">Candidatus Pullichristensenella excrementigallinarum</name>
    <dbReference type="NCBI Taxonomy" id="2840907"/>
    <lineage>
        <taxon>Bacteria</taxon>
        <taxon>Bacillati</taxon>
        <taxon>Bacillota</taxon>
        <taxon>Clostridia</taxon>
        <taxon>Candidatus Pullichristensenella</taxon>
    </lineage>
</organism>
<dbReference type="SUPFAM" id="SSF69189">
    <property type="entry name" value="Penicillin-binding protein associated domain"/>
    <property type="match status" value="1"/>
</dbReference>
<sequence length="415" mass="44297">MKPRRRIALLMLVVWLLSGISSMAEPVIDFSTPAPEEQSAPSAAPKISEAPLLTNPPISLDCGAALLVEIQSGQILFEQNADTPRSVASITKIMTILLTLEAIHSGRIDLEDEITVSPQAAGMGGSQVLLDIGETQNISVLLKSVIVGSANDAAVALAETIYGSEELFVQRMNERAAELGMENTVFVNCTGLPAEGQHTTARDVAIMAMAMFSDSLYYEYSGIWLDEVDHHDGRVTQLTNTNKLIRLYDGCDGGKTGSTDEAGYCIAATAKRGDMRLIAVVLGAPTGTQRFDLAADMLDYGFANYRLYPVAQRGVKIRGELPVVGGSAEGVPLALDGDLTLLIEKGGEESIALTPDLPESIEAPVSAGQQVGSVNVLEDGRVIARIPVVAIADVSAQGLRNALRRIWENWLATRH</sequence>
<dbReference type="InterPro" id="IPR012338">
    <property type="entry name" value="Beta-lactam/transpept-like"/>
</dbReference>
<dbReference type="PANTHER" id="PTHR21581:SF6">
    <property type="entry name" value="TRAFFICKING PROTEIN PARTICLE COMPLEX SUBUNIT 12"/>
    <property type="match status" value="1"/>
</dbReference>
<dbReference type="GO" id="GO:0009002">
    <property type="term" value="F:serine-type D-Ala-D-Ala carboxypeptidase activity"/>
    <property type="evidence" value="ECO:0007669"/>
    <property type="project" value="UniProtKB-EC"/>
</dbReference>
<reference evidence="18" key="1">
    <citation type="submission" date="2020-10" db="EMBL/GenBank/DDBJ databases">
        <authorList>
            <person name="Gilroy R."/>
        </authorList>
    </citation>
    <scope>NUCLEOTIDE SEQUENCE</scope>
    <source>
        <strain evidence="18">ChiHcec3-11533</strain>
    </source>
</reference>
<dbReference type="SUPFAM" id="SSF56601">
    <property type="entry name" value="beta-lactamase/transpeptidase-like"/>
    <property type="match status" value="1"/>
</dbReference>
<feature type="chain" id="PRO_5039106529" description="serine-type D-Ala-D-Ala carboxypeptidase" evidence="16">
    <location>
        <begin position="25"/>
        <end position="415"/>
    </location>
</feature>
<feature type="binding site" evidence="14">
    <location>
        <position position="255"/>
    </location>
    <ligand>
        <name>substrate</name>
    </ligand>
</feature>
<evidence type="ECO:0000256" key="7">
    <source>
        <dbReference type="ARBA" id="ARBA00022729"/>
    </source>
</evidence>